<proteinExistence type="predicted"/>
<evidence type="ECO:0000313" key="3">
    <source>
        <dbReference type="Proteomes" id="UP000824229"/>
    </source>
</evidence>
<comment type="caution">
    <text evidence="2">The sequence shown here is derived from an EMBL/GenBank/DDBJ whole genome shotgun (WGS) entry which is preliminary data.</text>
</comment>
<accession>A0A9E2NLZ5</accession>
<organism evidence="2 3">
    <name type="scientific">Candidatus Cellulosilyticum pullistercoris</name>
    <dbReference type="NCBI Taxonomy" id="2838521"/>
    <lineage>
        <taxon>Bacteria</taxon>
        <taxon>Bacillati</taxon>
        <taxon>Bacillota</taxon>
        <taxon>Clostridia</taxon>
        <taxon>Lachnospirales</taxon>
        <taxon>Cellulosilyticaceae</taxon>
        <taxon>Cellulosilyticum</taxon>
    </lineage>
</organism>
<dbReference type="GO" id="GO:0004040">
    <property type="term" value="F:amidase activity"/>
    <property type="evidence" value="ECO:0007669"/>
    <property type="project" value="InterPro"/>
</dbReference>
<reference evidence="2" key="2">
    <citation type="submission" date="2021-04" db="EMBL/GenBank/DDBJ databases">
        <authorList>
            <person name="Gilroy R."/>
        </authorList>
    </citation>
    <scope>NUCLEOTIDE SEQUENCE</scope>
    <source>
        <strain evidence="2">B5-657</strain>
    </source>
</reference>
<dbReference type="InterPro" id="IPR002901">
    <property type="entry name" value="MGlyc_endo_b_GlcNAc-like_dom"/>
</dbReference>
<reference evidence="2" key="1">
    <citation type="journal article" date="2021" name="PeerJ">
        <title>Extensive microbial diversity within the chicken gut microbiome revealed by metagenomics and culture.</title>
        <authorList>
            <person name="Gilroy R."/>
            <person name="Ravi A."/>
            <person name="Getino M."/>
            <person name="Pursley I."/>
            <person name="Horton D.L."/>
            <person name="Alikhan N.F."/>
            <person name="Baker D."/>
            <person name="Gharbi K."/>
            <person name="Hall N."/>
            <person name="Watson M."/>
            <person name="Adriaenssens E.M."/>
            <person name="Foster-Nyarko E."/>
            <person name="Jarju S."/>
            <person name="Secka A."/>
            <person name="Antonio M."/>
            <person name="Oren A."/>
            <person name="Chaudhuri R.R."/>
            <person name="La Ragione R."/>
            <person name="Hildebrand F."/>
            <person name="Pallen M.J."/>
        </authorList>
    </citation>
    <scope>NUCLEOTIDE SEQUENCE</scope>
    <source>
        <strain evidence="2">B5-657</strain>
    </source>
</reference>
<dbReference type="SMART" id="SM00047">
    <property type="entry name" value="LYZ2"/>
    <property type="match status" value="1"/>
</dbReference>
<dbReference type="Pfam" id="PF01832">
    <property type="entry name" value="Glucosaminidase"/>
    <property type="match status" value="1"/>
</dbReference>
<dbReference type="Gene3D" id="1.10.530.10">
    <property type="match status" value="1"/>
</dbReference>
<gene>
    <name evidence="2" type="ORF">H9872_07600</name>
</gene>
<evidence type="ECO:0000313" key="2">
    <source>
        <dbReference type="EMBL" id="MBU3804604.1"/>
    </source>
</evidence>
<dbReference type="AlphaFoldDB" id="A0A9E2NLZ5"/>
<name>A0A9E2NLZ5_9FIRM</name>
<dbReference type="EMBL" id="JAHLFQ010000173">
    <property type="protein sequence ID" value="MBU3804604.1"/>
    <property type="molecule type" value="Genomic_DNA"/>
</dbReference>
<dbReference type="Proteomes" id="UP000824229">
    <property type="component" value="Unassembled WGS sequence"/>
</dbReference>
<sequence>MNQEIKALDLQDTLLSTTIKGSSGKSLMLDFGISDQKLAAATEETAVESLQKDINSYYGISTAEAFNIQTGVGGKIQKNGKWIWASGNEIKQYFEPTAKNLTDYKFQFLSLAAPAGISEEDARAYLEDKGILKGQEATFIAAAEANHINEIYLMAHACLETGNGTSKLSKGVVYKGTVVYNMFGIKAVDSDPLGEGAAYAYKMGWTTPEKAIMGGAKFISDEYINNDVYKQDTLYEMRWNPASPGNHQYATDVAWAAKQAIRMKKIYECFKDPEVIFDIPIYRK</sequence>
<feature type="domain" description="Mannosyl-glycoprotein endo-beta-N-acetylglucosamidase-like" evidence="1">
    <location>
        <begin position="124"/>
        <end position="271"/>
    </location>
</feature>
<protein>
    <submittedName>
        <fullName evidence="2">N-acetylglucosaminidase</fullName>
    </submittedName>
</protein>
<evidence type="ECO:0000259" key="1">
    <source>
        <dbReference type="SMART" id="SM00047"/>
    </source>
</evidence>